<dbReference type="AlphaFoldDB" id="A0A4Y2N5E4"/>
<dbReference type="EMBL" id="BGPR01008438">
    <property type="protein sequence ID" value="GBN33830.1"/>
    <property type="molecule type" value="Genomic_DNA"/>
</dbReference>
<evidence type="ECO:0000313" key="2">
    <source>
        <dbReference type="Proteomes" id="UP000499080"/>
    </source>
</evidence>
<sequence length="115" mass="13311">MLSHLHSCPQRVCDLKRNDVKSSCDPKYRLPELELKKFNGDIKSFLGFWSQFSRIHEDEEMPSEEKFQYLIQVITHGTRAASLLESFPPVAQNYPKAIELLKERFAGISLREGIT</sequence>
<comment type="caution">
    <text evidence="1">The sequence shown here is derived from an EMBL/GenBank/DDBJ whole genome shotgun (WGS) entry which is preliminary data.</text>
</comment>
<keyword evidence="2" id="KW-1185">Reference proteome</keyword>
<evidence type="ECO:0000313" key="1">
    <source>
        <dbReference type="EMBL" id="GBN33830.1"/>
    </source>
</evidence>
<protein>
    <submittedName>
        <fullName evidence="1">Uncharacterized protein</fullName>
    </submittedName>
</protein>
<accession>A0A4Y2N5E4</accession>
<dbReference type="InterPro" id="IPR005312">
    <property type="entry name" value="DUF1759"/>
</dbReference>
<proteinExistence type="predicted"/>
<dbReference type="Pfam" id="PF03564">
    <property type="entry name" value="DUF1759"/>
    <property type="match status" value="1"/>
</dbReference>
<gene>
    <name evidence="1" type="ORF">AVEN_163313_1</name>
</gene>
<dbReference type="Proteomes" id="UP000499080">
    <property type="component" value="Unassembled WGS sequence"/>
</dbReference>
<dbReference type="OrthoDB" id="6435991at2759"/>
<organism evidence="1 2">
    <name type="scientific">Araneus ventricosus</name>
    <name type="common">Orbweaver spider</name>
    <name type="synonym">Epeira ventricosa</name>
    <dbReference type="NCBI Taxonomy" id="182803"/>
    <lineage>
        <taxon>Eukaryota</taxon>
        <taxon>Metazoa</taxon>
        <taxon>Ecdysozoa</taxon>
        <taxon>Arthropoda</taxon>
        <taxon>Chelicerata</taxon>
        <taxon>Arachnida</taxon>
        <taxon>Araneae</taxon>
        <taxon>Araneomorphae</taxon>
        <taxon>Entelegynae</taxon>
        <taxon>Araneoidea</taxon>
        <taxon>Araneidae</taxon>
        <taxon>Araneus</taxon>
    </lineage>
</organism>
<reference evidence="1 2" key="1">
    <citation type="journal article" date="2019" name="Sci. Rep.">
        <title>Orb-weaving spider Araneus ventricosus genome elucidates the spidroin gene catalogue.</title>
        <authorList>
            <person name="Kono N."/>
            <person name="Nakamura H."/>
            <person name="Ohtoshi R."/>
            <person name="Moran D.A.P."/>
            <person name="Shinohara A."/>
            <person name="Yoshida Y."/>
            <person name="Fujiwara M."/>
            <person name="Mori M."/>
            <person name="Tomita M."/>
            <person name="Arakawa K."/>
        </authorList>
    </citation>
    <scope>NUCLEOTIDE SEQUENCE [LARGE SCALE GENOMIC DNA]</scope>
</reference>
<name>A0A4Y2N5E4_ARAVE</name>